<accession>A0ABN1W424</accession>
<protein>
    <recommendedName>
        <fullName evidence="4">PE domain-containing protein</fullName>
    </recommendedName>
</protein>
<dbReference type="InterPro" id="IPR022536">
    <property type="entry name" value="EspC"/>
</dbReference>
<evidence type="ECO:0000256" key="1">
    <source>
        <dbReference type="SAM" id="MobiDB-lite"/>
    </source>
</evidence>
<feature type="region of interest" description="Disordered" evidence="1">
    <location>
        <begin position="1"/>
        <end position="20"/>
    </location>
</feature>
<name>A0ABN1W424_9PSEU</name>
<evidence type="ECO:0008006" key="4">
    <source>
        <dbReference type="Google" id="ProtNLM"/>
    </source>
</evidence>
<keyword evidence="3" id="KW-1185">Reference proteome</keyword>
<dbReference type="Pfam" id="PF10824">
    <property type="entry name" value="T7SS_ESX_EspC"/>
    <property type="match status" value="1"/>
</dbReference>
<dbReference type="EMBL" id="BAAALN010000005">
    <property type="protein sequence ID" value="GAA1234247.1"/>
    <property type="molecule type" value="Genomic_DNA"/>
</dbReference>
<dbReference type="Proteomes" id="UP001500653">
    <property type="component" value="Unassembled WGS sequence"/>
</dbReference>
<sequence length="166" mass="17310">MAPGGDETAQGSGDGGQLSTQDAAMAGTALGGGNLFAAVNFVIDGKATNPGSGGGYEFDGDTAKGIYDEAKELAGRYRNHYRDARNIAESAEPPAEDPASVRFTQVAKRAWEVGAERMRELWKFHHDLAEKLGKALGVYEEAEDQAGKDVKNAGGGDGKDEGGFVA</sequence>
<evidence type="ECO:0000313" key="2">
    <source>
        <dbReference type="EMBL" id="GAA1234247.1"/>
    </source>
</evidence>
<reference evidence="2 3" key="1">
    <citation type="journal article" date="2019" name="Int. J. Syst. Evol. Microbiol.">
        <title>The Global Catalogue of Microorganisms (GCM) 10K type strain sequencing project: providing services to taxonomists for standard genome sequencing and annotation.</title>
        <authorList>
            <consortium name="The Broad Institute Genomics Platform"/>
            <consortium name="The Broad Institute Genome Sequencing Center for Infectious Disease"/>
            <person name="Wu L."/>
            <person name="Ma J."/>
        </authorList>
    </citation>
    <scope>NUCLEOTIDE SEQUENCE [LARGE SCALE GENOMIC DNA]</scope>
    <source>
        <strain evidence="2 3">JCM 13023</strain>
    </source>
</reference>
<feature type="compositionally biased region" description="Basic and acidic residues" evidence="1">
    <location>
        <begin position="145"/>
        <end position="166"/>
    </location>
</feature>
<feature type="region of interest" description="Disordered" evidence="1">
    <location>
        <begin position="144"/>
        <end position="166"/>
    </location>
</feature>
<gene>
    <name evidence="2" type="ORF">GCM10009676_17310</name>
</gene>
<evidence type="ECO:0000313" key="3">
    <source>
        <dbReference type="Proteomes" id="UP001500653"/>
    </source>
</evidence>
<proteinExistence type="predicted"/>
<dbReference type="RefSeq" id="WP_253863524.1">
    <property type="nucleotide sequence ID" value="NZ_BAAALN010000005.1"/>
</dbReference>
<organism evidence="2 3">
    <name type="scientific">Prauserella halophila</name>
    <dbReference type="NCBI Taxonomy" id="185641"/>
    <lineage>
        <taxon>Bacteria</taxon>
        <taxon>Bacillati</taxon>
        <taxon>Actinomycetota</taxon>
        <taxon>Actinomycetes</taxon>
        <taxon>Pseudonocardiales</taxon>
        <taxon>Pseudonocardiaceae</taxon>
        <taxon>Prauserella</taxon>
    </lineage>
</organism>
<comment type="caution">
    <text evidence="2">The sequence shown here is derived from an EMBL/GenBank/DDBJ whole genome shotgun (WGS) entry which is preliminary data.</text>
</comment>